<feature type="domain" description="DUF5979" evidence="4">
    <location>
        <begin position="1544"/>
        <end position="1640"/>
    </location>
</feature>
<keyword evidence="6" id="KW-1185">Reference proteome</keyword>
<feature type="compositionally biased region" description="Low complexity" evidence="1">
    <location>
        <begin position="1753"/>
        <end position="1773"/>
    </location>
</feature>
<dbReference type="Pfam" id="PF17802">
    <property type="entry name" value="SpaA"/>
    <property type="match status" value="1"/>
</dbReference>
<proteinExistence type="predicted"/>
<feature type="domain" description="DUF5979" evidence="4">
    <location>
        <begin position="1124"/>
        <end position="1221"/>
    </location>
</feature>
<comment type="caution">
    <text evidence="5">The sequence shown here is derived from an EMBL/GenBank/DDBJ whole genome shotgun (WGS) entry which is preliminary data.</text>
</comment>
<dbReference type="Gene3D" id="2.60.40.10">
    <property type="entry name" value="Immunoglobulins"/>
    <property type="match status" value="1"/>
</dbReference>
<dbReference type="RefSeq" id="WP_183499642.1">
    <property type="nucleotide sequence ID" value="NZ_JACIFH010000001.1"/>
</dbReference>
<feature type="domain" description="DUF5979" evidence="4">
    <location>
        <begin position="1438"/>
        <end position="1533"/>
    </location>
</feature>
<accession>A0AA40VN64</accession>
<feature type="domain" description="SpaA-like prealbumin fold" evidence="3">
    <location>
        <begin position="1026"/>
        <end position="1117"/>
    </location>
</feature>
<protein>
    <submittedName>
        <fullName evidence="5">LPXTG-motif cell wall-anchored protein</fullName>
    </submittedName>
</protein>
<dbReference type="Proteomes" id="UP000549113">
    <property type="component" value="Unassembled WGS sequence"/>
</dbReference>
<evidence type="ECO:0000256" key="2">
    <source>
        <dbReference type="SAM" id="Phobius"/>
    </source>
</evidence>
<feature type="compositionally biased region" description="Polar residues" evidence="1">
    <location>
        <begin position="147"/>
        <end position="160"/>
    </location>
</feature>
<dbReference type="Pfam" id="PF19407">
    <property type="entry name" value="DUF5979"/>
    <property type="match status" value="6"/>
</dbReference>
<dbReference type="InterPro" id="IPR013783">
    <property type="entry name" value="Ig-like_fold"/>
</dbReference>
<reference evidence="5 6" key="1">
    <citation type="submission" date="2020-08" db="EMBL/GenBank/DDBJ databases">
        <title>Sequencing the genomes of 1000 actinobacteria strains.</title>
        <authorList>
            <person name="Klenk H.-P."/>
        </authorList>
    </citation>
    <scope>NUCLEOTIDE SEQUENCE [LARGE SCALE GENOMIC DNA]</scope>
    <source>
        <strain evidence="5 6">DSM 19600</strain>
    </source>
</reference>
<evidence type="ECO:0000256" key="1">
    <source>
        <dbReference type="SAM" id="MobiDB-lite"/>
    </source>
</evidence>
<feature type="domain" description="DUF5979" evidence="4">
    <location>
        <begin position="1333"/>
        <end position="1428"/>
    </location>
</feature>
<name>A0AA40VN64_9MICO</name>
<feature type="transmembrane region" description="Helical" evidence="2">
    <location>
        <begin position="1795"/>
        <end position="1815"/>
    </location>
</feature>
<keyword evidence="2" id="KW-0812">Transmembrane</keyword>
<keyword evidence="2" id="KW-1133">Transmembrane helix</keyword>
<evidence type="ECO:0000313" key="6">
    <source>
        <dbReference type="Proteomes" id="UP000549113"/>
    </source>
</evidence>
<evidence type="ECO:0000259" key="3">
    <source>
        <dbReference type="Pfam" id="PF17802"/>
    </source>
</evidence>
<dbReference type="GO" id="GO:0005975">
    <property type="term" value="P:carbohydrate metabolic process"/>
    <property type="evidence" value="ECO:0007669"/>
    <property type="project" value="UniProtKB-ARBA"/>
</dbReference>
<feature type="compositionally biased region" description="Acidic residues" evidence="1">
    <location>
        <begin position="1774"/>
        <end position="1783"/>
    </location>
</feature>
<evidence type="ECO:0000313" key="5">
    <source>
        <dbReference type="EMBL" id="MBB4140058.1"/>
    </source>
</evidence>
<dbReference type="EMBL" id="JACIFH010000001">
    <property type="protein sequence ID" value="MBB4140058.1"/>
    <property type="molecule type" value="Genomic_DNA"/>
</dbReference>
<sequence>MLLSVGGLAAPAMAAGGSVIVITPESGNSHNGLPVFESGTEYDLAIGYGSMNDGQVSVVEVPDGVTIPAAALVVPPGNTAVAGLALDDEGNLVITFADPFPTDINQGQLDLKFVLDIVGTTDVRELTWGAGEGSTQEIIVTKPGDQPQPTTTRSAKTSPGFSPALPAGTVSYDTATGQIVIDETALAAAEIVYTITVDSKEARDVTIADALGAHLTLVPGSLTGSKTVRDDNDFNPEVTALSGLPDISGTGWDYTFEAEANSQYTFTYKAKIADTAALRAQLQTQAEPIIAAGDGGNVNVALGNTATVNLVEHTTSTTIGTTVPAEPRPNPGQLFGKTSSVPGPVTVEVNADGTLVDPVPVTYTLSADLTGFAAFADGRFSLDRNVVIRDVLPSGVHWLTGDGAFITATGITLTPAAPGTTAAQLAGDDYVGQYLVDGQTLLVNVGKNTATAATIQVKAAIRSVAQITPGVSQSQITYSPTNEAWFQYTGTGDGHRTTATTQLREAAPTPSFGKTTNLPENTRIDVNDDGDLVTPVPLTYTLSADLTSFAGLADTRHALTSNVIVTDTLPATTRWVTEDAEFLSASGIALTEATGAVDATTFAGDAYAGQYLVDGQTLRINLGHATGAAVAITAKAEITTLDGVTRVTSGGDVPYTADAIYRGPGNTAAFTYTDSTSRTVEQSVTHRLIDPKAPGTEIDHAQSFNKTAPAGPIQATSGQSVDVPFTFTVGNGVGDITKSVITDFVDHSVFDVTEANLSEISDGIVVTYEWYPPNRLGWGSAYDLDATYWDLTLNGDGDLEWRVNEKFADAIDSLAAETATNRQFTVTITLPTKPLVGKQTMTVVNNASYSGADIEYVYTSSSSASATTFGTEMELRKRAYDRANDRYTSNLRAEIDADGELVEDEFIYRIEMIPHGTFSSMVTDIVDVLPAGLEFIGFVNPADVPSGNTAGTGPYTIPGTSLQVTFDAADNTVTIERGRLTIGTTVALFFKVRLAEWDRNVGITNVIGGTSTTITPTDGYPLEISKLSTVDADALLDGGVFEVRDADGDVVLSGLVAIDGKLRDVSSGDPEVPTVSTPGSYTVHEISAPAGYVAEATSAPVEVAADGESAEVRLYNEPVPVGSVELSKTVAGLPSDLGPDEFPVTLSWTVDGVNESVVVDLPADGTVVDGPQNLPVGTVVTVVEDAAAAAVAGYTLDTTISAAEITVVEGANVVTVTNTYTEIPVGSIELSKTVAGLPSDLGPDEFPVTLSWTVDGVDESVVVDLPADGTSVDGPQDLPVGTVVTVAEDAAAAAVAGYGLSITQSDLTVVEGVNAVTVTNTYTEIPVPPVGSIEVSKTVAGLPSGEGPDEFPVTLSWTVDGVADSMIVDLPADGTVVDGPQDLPVGTVVTVAEDAAAAAVAGYGLSITQSDLTVVEGVNAVTVTNTYTEIPVPPVGSIEVSKTVAGLPSGEGPDEFPVTLSWTVDGVADSMIVDLPADGTVVDGPQDLPVGTVVTVAEDAAAAAVAGYGLSITQSDLTVVEGVNAVTVTNTYTEIPVPPVGSIELSKTVAGLPSDLGPDEFPVTLSWTVDGVDESVVVNLPADGTSVDGPQDLPVGTVVTVVEDAATAAVAGYTLDTTISAEEITVVEGVNAVIVTNTYTEIPVPPVGSIELSKTVAGLPSGEGPDEFPVTLSWTVDGVDESVVVNLPADGTVVDGPQDLPVGTVVTVVEDAAAAAVAGYTLDTTISAEEITVVEGVNAVTVTNTYTEITVEPVDPGVDPVDPGADPVDPPVDAGDDSVDSGDAEPSMPATGGTLPIGVGVGGLVLLSLGLWLVVRRRRAVS</sequence>
<evidence type="ECO:0000259" key="4">
    <source>
        <dbReference type="Pfam" id="PF19407"/>
    </source>
</evidence>
<gene>
    <name evidence="5" type="ORF">BKA10_001852</name>
</gene>
<dbReference type="NCBIfam" id="TIGR01167">
    <property type="entry name" value="LPXTG_anchor"/>
    <property type="match status" value="1"/>
</dbReference>
<keyword evidence="2" id="KW-0472">Membrane</keyword>
<feature type="domain" description="DUF5979" evidence="4">
    <location>
        <begin position="1229"/>
        <end position="1323"/>
    </location>
</feature>
<feature type="region of interest" description="Disordered" evidence="1">
    <location>
        <begin position="141"/>
        <end position="162"/>
    </location>
</feature>
<feature type="domain" description="DUF5979" evidence="4">
    <location>
        <begin position="1651"/>
        <end position="1747"/>
    </location>
</feature>
<feature type="region of interest" description="Disordered" evidence="1">
    <location>
        <begin position="1752"/>
        <end position="1791"/>
    </location>
</feature>
<dbReference type="InterPro" id="IPR041033">
    <property type="entry name" value="SpaA_PFL_dom_1"/>
</dbReference>
<dbReference type="InterPro" id="IPR046022">
    <property type="entry name" value="DUF5979"/>
</dbReference>
<organism evidence="5 6">
    <name type="scientific">Microbacterium invictum</name>
    <dbReference type="NCBI Taxonomy" id="515415"/>
    <lineage>
        <taxon>Bacteria</taxon>
        <taxon>Bacillati</taxon>
        <taxon>Actinomycetota</taxon>
        <taxon>Actinomycetes</taxon>
        <taxon>Micrococcales</taxon>
        <taxon>Microbacteriaceae</taxon>
        <taxon>Microbacterium</taxon>
    </lineage>
</organism>